<gene>
    <name evidence="6" type="ORF">AVDCRST_MAG48-1199</name>
</gene>
<keyword evidence="2 6" id="KW-0560">Oxidoreductase</keyword>
<dbReference type="InterPro" id="IPR006183">
    <property type="entry name" value="Pgluconate_DH"/>
</dbReference>
<reference evidence="6" key="1">
    <citation type="submission" date="2020-02" db="EMBL/GenBank/DDBJ databases">
        <authorList>
            <person name="Meier V. D."/>
        </authorList>
    </citation>
    <scope>NUCLEOTIDE SEQUENCE</scope>
    <source>
        <strain evidence="6">AVDCRST_MAG48</strain>
    </source>
</reference>
<dbReference type="InterPro" id="IPR008927">
    <property type="entry name" value="6-PGluconate_DH-like_C_sf"/>
</dbReference>
<dbReference type="EMBL" id="CADCTS010000174">
    <property type="protein sequence ID" value="CAA9299407.1"/>
    <property type="molecule type" value="Genomic_DNA"/>
</dbReference>
<dbReference type="InterPro" id="IPR013328">
    <property type="entry name" value="6PGD_dom2"/>
</dbReference>
<dbReference type="GO" id="GO:0050661">
    <property type="term" value="F:NADP binding"/>
    <property type="evidence" value="ECO:0007669"/>
    <property type="project" value="InterPro"/>
</dbReference>
<dbReference type="Pfam" id="PF00393">
    <property type="entry name" value="6PGD"/>
    <property type="match status" value="2"/>
</dbReference>
<dbReference type="GO" id="GO:0006098">
    <property type="term" value="P:pentose-phosphate shunt"/>
    <property type="evidence" value="ECO:0007669"/>
    <property type="project" value="InterPro"/>
</dbReference>
<comment type="similarity">
    <text evidence="1">Belongs to the 6-phosphogluconate dehydrogenase family.</text>
</comment>
<evidence type="ECO:0000256" key="2">
    <source>
        <dbReference type="ARBA" id="ARBA00023002"/>
    </source>
</evidence>
<dbReference type="EC" id="1.1.1.44" evidence="6"/>
<dbReference type="GO" id="GO:0019521">
    <property type="term" value="P:D-gluconate metabolic process"/>
    <property type="evidence" value="ECO:0007669"/>
    <property type="project" value="UniProtKB-KW"/>
</dbReference>
<protein>
    <submittedName>
        <fullName evidence="6">6-phosphogluconate dehydrogenase, decarboxylating</fullName>
        <ecNumber evidence="6">1.1.1.44</ecNumber>
    </submittedName>
</protein>
<dbReference type="PANTHER" id="PTHR11811">
    <property type="entry name" value="6-PHOSPHOGLUCONATE DEHYDROGENASE"/>
    <property type="match status" value="1"/>
</dbReference>
<accession>A0A6J4K9K5</accession>
<dbReference type="PRINTS" id="PR00076">
    <property type="entry name" value="6PGDHDRGNASE"/>
</dbReference>
<proteinExistence type="inferred from homology"/>
<evidence type="ECO:0000256" key="1">
    <source>
        <dbReference type="ARBA" id="ARBA00008419"/>
    </source>
</evidence>
<dbReference type="InterPro" id="IPR004849">
    <property type="entry name" value="6DGDH_YqeC"/>
</dbReference>
<name>A0A6J4K9K5_9ACTN</name>
<dbReference type="NCBIfam" id="NF007161">
    <property type="entry name" value="PRK09599.1"/>
    <property type="match status" value="1"/>
</dbReference>
<keyword evidence="3" id="KW-0311">Gluconate utilization</keyword>
<dbReference type="GO" id="GO:0004616">
    <property type="term" value="F:phosphogluconate dehydrogenase (decarboxylating) activity"/>
    <property type="evidence" value="ECO:0007669"/>
    <property type="project" value="UniProtKB-EC"/>
</dbReference>
<evidence type="ECO:0000313" key="6">
    <source>
        <dbReference type="EMBL" id="CAA9299407.1"/>
    </source>
</evidence>
<dbReference type="SUPFAM" id="SSF48179">
    <property type="entry name" value="6-phosphogluconate dehydrogenase C-terminal domain-like"/>
    <property type="match status" value="1"/>
</dbReference>
<dbReference type="InterPro" id="IPR036291">
    <property type="entry name" value="NAD(P)-bd_dom_sf"/>
</dbReference>
<dbReference type="PROSITE" id="PS00461">
    <property type="entry name" value="6PGD"/>
    <property type="match status" value="1"/>
</dbReference>
<dbReference type="AlphaFoldDB" id="A0A6J4K9K5"/>
<evidence type="ECO:0000256" key="4">
    <source>
        <dbReference type="SAM" id="MobiDB-lite"/>
    </source>
</evidence>
<dbReference type="Pfam" id="PF03446">
    <property type="entry name" value="NAD_binding_2"/>
    <property type="match status" value="1"/>
</dbReference>
<dbReference type="Gene3D" id="1.10.1040.10">
    <property type="entry name" value="N-(1-d-carboxylethyl)-l-norvaline Dehydrogenase, domain 2"/>
    <property type="match status" value="1"/>
</dbReference>
<dbReference type="InterPro" id="IPR006115">
    <property type="entry name" value="6PGDH_NADP-bd"/>
</dbReference>
<sequence length="363" mass="38676">MQLGMIGLGRMGANIVRRLMRDDHECVVYDVSADSIAALEKEGAVGAPTLEEFVAKLEQPRVVWVMIPAGITGQTVEKLAPLLDEGDVIIDGGNSNYHDDVRRAKFLREQGIHYVDIGTSGGVFGLDRGYCLMVGGDEEAVGLIDPILKTIAPGPGEIERTPGREGELGAEEQGYLHCGPSGAGHFVKMVHNGIEYGIMAAFAEGLNILHNADAGIRDGEHSAEIAPLEEPEYYQFDIDTGKVTELWRRGSVISSWLLDLTAAALAANPTLDGLAGRVSDSGEGRWTVKAAIDVGVPVPVLAASLFERFASRDEDKFANQVLSAMRQQFGGHNELPAGDSLEAGGEKSDRAGSKTAGQPKVQS</sequence>
<feature type="domain" description="6-phosphogluconate dehydrogenase C-terminal" evidence="5">
    <location>
        <begin position="184"/>
        <end position="360"/>
    </location>
</feature>
<dbReference type="InterPro" id="IPR006184">
    <property type="entry name" value="6PGdom_BS"/>
</dbReference>
<dbReference type="NCBIfam" id="TIGR00872">
    <property type="entry name" value="gnd_rel"/>
    <property type="match status" value="1"/>
</dbReference>
<dbReference type="SUPFAM" id="SSF51735">
    <property type="entry name" value="NAD(P)-binding Rossmann-fold domains"/>
    <property type="match status" value="1"/>
</dbReference>
<dbReference type="SMART" id="SM01350">
    <property type="entry name" value="6PGD"/>
    <property type="match status" value="1"/>
</dbReference>
<feature type="region of interest" description="Disordered" evidence="4">
    <location>
        <begin position="328"/>
        <end position="363"/>
    </location>
</feature>
<dbReference type="InterPro" id="IPR006114">
    <property type="entry name" value="6PGDH_C"/>
</dbReference>
<organism evidence="6">
    <name type="scientific">uncultured Friedmanniella sp</name>
    <dbReference type="NCBI Taxonomy" id="335381"/>
    <lineage>
        <taxon>Bacteria</taxon>
        <taxon>Bacillati</taxon>
        <taxon>Actinomycetota</taxon>
        <taxon>Actinomycetes</taxon>
        <taxon>Propionibacteriales</taxon>
        <taxon>Nocardioidaceae</taxon>
        <taxon>Friedmanniella</taxon>
        <taxon>environmental samples</taxon>
    </lineage>
</organism>
<evidence type="ECO:0000259" key="5">
    <source>
        <dbReference type="SMART" id="SM01350"/>
    </source>
</evidence>
<dbReference type="Gene3D" id="3.40.50.720">
    <property type="entry name" value="NAD(P)-binding Rossmann-like Domain"/>
    <property type="match status" value="1"/>
</dbReference>
<evidence type="ECO:0000256" key="3">
    <source>
        <dbReference type="ARBA" id="ARBA00023064"/>
    </source>
</evidence>